<name>A0A4P2VPX5_FLUSA</name>
<keyword evidence="2" id="KW-1185">Reference proteome</keyword>
<gene>
    <name evidence="1" type="ORF">JCM31447_28140</name>
</gene>
<dbReference type="EMBL" id="AP019368">
    <property type="protein sequence ID" value="BBH54350.1"/>
    <property type="molecule type" value="Genomic_DNA"/>
</dbReference>
<dbReference type="RefSeq" id="WP_130611936.1">
    <property type="nucleotide sequence ID" value="NZ_AP019368.1"/>
</dbReference>
<organism evidence="1 2">
    <name type="scientific">Fluviispira sanaruensis</name>
    <dbReference type="NCBI Taxonomy" id="2493639"/>
    <lineage>
        <taxon>Bacteria</taxon>
        <taxon>Pseudomonadati</taxon>
        <taxon>Bdellovibrionota</taxon>
        <taxon>Oligoflexia</taxon>
        <taxon>Silvanigrellales</taxon>
        <taxon>Silvanigrellaceae</taxon>
        <taxon>Fluviispira</taxon>
    </lineage>
</organism>
<accession>A0A4P2VPX5</accession>
<dbReference type="KEGG" id="sbf:JCM31447_28140"/>
<dbReference type="Proteomes" id="UP000291236">
    <property type="component" value="Chromosome"/>
</dbReference>
<protein>
    <submittedName>
        <fullName evidence="1">Uncharacterized protein</fullName>
    </submittedName>
</protein>
<evidence type="ECO:0000313" key="1">
    <source>
        <dbReference type="EMBL" id="BBH54350.1"/>
    </source>
</evidence>
<dbReference type="AlphaFoldDB" id="A0A4P2VPX5"/>
<evidence type="ECO:0000313" key="2">
    <source>
        <dbReference type="Proteomes" id="UP000291236"/>
    </source>
</evidence>
<proteinExistence type="predicted"/>
<sequence length="124" mass="15114">MQQAKLQAFILFDIDRGCDKIKNVEFKDYEARITLAPDLIFNYTKGEFYFEKYDNYRINVNLRNYEIADLDLKNKTSEELYKLFPPYAEKKDLPYEYEVYFDETHVKLTNDELEEIERENEDYT</sequence>
<reference evidence="1 2" key="1">
    <citation type="submission" date="2018-12" db="EMBL/GenBank/DDBJ databases">
        <title>Rubrispira sanarue gen. nov., sp., nov., a member of the order Silvanigrellales, isolated from a brackish lake in Hamamatsu Japan.</title>
        <authorList>
            <person name="Maejima Y."/>
            <person name="Iino T."/>
            <person name="Muraguchi Y."/>
            <person name="Fukuda K."/>
            <person name="Nojiri H."/>
            <person name="Ohkuma M."/>
            <person name="Moriuchi R."/>
            <person name="Dohra H."/>
            <person name="Kimbara K."/>
            <person name="Shintani M."/>
        </authorList>
    </citation>
    <scope>NUCLEOTIDE SEQUENCE [LARGE SCALE GENOMIC DNA]</scope>
    <source>
        <strain evidence="1 2">RF1110005</strain>
    </source>
</reference>